<evidence type="ECO:0000313" key="9">
    <source>
        <dbReference type="EMBL" id="QIN80544.1"/>
    </source>
</evidence>
<evidence type="ECO:0000256" key="4">
    <source>
        <dbReference type="ARBA" id="ARBA00010662"/>
    </source>
</evidence>
<dbReference type="GO" id="GO:0006098">
    <property type="term" value="P:pentose-phosphate shunt"/>
    <property type="evidence" value="ECO:0007669"/>
    <property type="project" value="UniProtKB-UniPathway"/>
</dbReference>
<comment type="function">
    <text evidence="2 7">Hydrolysis of 6-phosphogluconolactone to 6-phosphogluconate.</text>
</comment>
<dbReference type="KEGG" id="rmar:GBA65_20805"/>
<evidence type="ECO:0000256" key="5">
    <source>
        <dbReference type="ARBA" id="ARBA00013198"/>
    </source>
</evidence>
<keyword evidence="10" id="KW-1185">Reference proteome</keyword>
<dbReference type="InterPro" id="IPR039104">
    <property type="entry name" value="6PGL"/>
</dbReference>
<evidence type="ECO:0000256" key="1">
    <source>
        <dbReference type="ARBA" id="ARBA00000832"/>
    </source>
</evidence>
<dbReference type="Gene3D" id="3.40.50.1360">
    <property type="match status" value="1"/>
</dbReference>
<comment type="catalytic activity">
    <reaction evidence="1 7">
        <text>6-phospho-D-glucono-1,5-lactone + H2O = 6-phospho-D-gluconate + H(+)</text>
        <dbReference type="Rhea" id="RHEA:12556"/>
        <dbReference type="ChEBI" id="CHEBI:15377"/>
        <dbReference type="ChEBI" id="CHEBI:15378"/>
        <dbReference type="ChEBI" id="CHEBI:57955"/>
        <dbReference type="ChEBI" id="CHEBI:58759"/>
        <dbReference type="EC" id="3.1.1.31"/>
    </reaction>
</comment>
<dbReference type="PANTHER" id="PTHR11054">
    <property type="entry name" value="6-PHOSPHOGLUCONOLACTONASE"/>
    <property type="match status" value="1"/>
</dbReference>
<dbReference type="EC" id="3.1.1.31" evidence="5 7"/>
<dbReference type="InterPro" id="IPR006148">
    <property type="entry name" value="Glc/Gal-6P_isomerase"/>
</dbReference>
<dbReference type="InterPro" id="IPR037171">
    <property type="entry name" value="NagB/RpiA_transferase-like"/>
</dbReference>
<comment type="similarity">
    <text evidence="4 7">Belongs to the glucosamine/galactosamine-6-phosphate isomerase family. 6-phosphogluconolactonase subfamily.</text>
</comment>
<dbReference type="GO" id="GO:0005975">
    <property type="term" value="P:carbohydrate metabolic process"/>
    <property type="evidence" value="ECO:0007669"/>
    <property type="project" value="UniProtKB-UniRule"/>
</dbReference>
<dbReference type="Proteomes" id="UP000502706">
    <property type="component" value="Chromosome"/>
</dbReference>
<dbReference type="AlphaFoldDB" id="A0A6G8Q236"/>
<evidence type="ECO:0000256" key="2">
    <source>
        <dbReference type="ARBA" id="ARBA00002681"/>
    </source>
</evidence>
<dbReference type="Pfam" id="PF01182">
    <property type="entry name" value="Glucosamine_iso"/>
    <property type="match status" value="1"/>
</dbReference>
<evidence type="ECO:0000256" key="7">
    <source>
        <dbReference type="RuleBase" id="RU365095"/>
    </source>
</evidence>
<reference evidence="9 10" key="1">
    <citation type="submission" date="2019-10" db="EMBL/GenBank/DDBJ databases">
        <title>Rubrobacter sp nov SCSIO 52915 isolated from a deep-sea sediment in the South China Sea.</title>
        <authorList>
            <person name="Chen R.W."/>
        </authorList>
    </citation>
    <scope>NUCLEOTIDE SEQUENCE [LARGE SCALE GENOMIC DNA]</scope>
    <source>
        <strain evidence="9 10">SCSIO 52915</strain>
    </source>
</reference>
<evidence type="ECO:0000256" key="3">
    <source>
        <dbReference type="ARBA" id="ARBA00004961"/>
    </source>
</evidence>
<keyword evidence="7 9" id="KW-0378">Hydrolase</keyword>
<protein>
    <recommendedName>
        <fullName evidence="6 7">6-phosphogluconolactonase</fullName>
        <shortName evidence="7">6PGL</shortName>
        <ecNumber evidence="5 7">3.1.1.31</ecNumber>
    </recommendedName>
</protein>
<dbReference type="GO" id="GO:0017057">
    <property type="term" value="F:6-phosphogluconolactonase activity"/>
    <property type="evidence" value="ECO:0007669"/>
    <property type="project" value="UniProtKB-UniRule"/>
</dbReference>
<dbReference type="UniPathway" id="UPA00115">
    <property type="reaction ID" value="UER00409"/>
</dbReference>
<dbReference type="CDD" id="cd01400">
    <property type="entry name" value="6PGL"/>
    <property type="match status" value="1"/>
</dbReference>
<dbReference type="EMBL" id="CP045121">
    <property type="protein sequence ID" value="QIN80544.1"/>
    <property type="molecule type" value="Genomic_DNA"/>
</dbReference>
<dbReference type="RefSeq" id="WP_166398213.1">
    <property type="nucleotide sequence ID" value="NZ_CP045121.1"/>
</dbReference>
<comment type="pathway">
    <text evidence="3 7">Carbohydrate degradation; pentose phosphate pathway; D-ribulose 5-phosphate from D-glucose 6-phosphate (oxidative stage): step 2/3.</text>
</comment>
<evidence type="ECO:0000256" key="6">
    <source>
        <dbReference type="ARBA" id="ARBA00020337"/>
    </source>
</evidence>
<feature type="domain" description="Glucosamine/galactosamine-6-phosphate isomerase" evidence="8">
    <location>
        <begin position="11"/>
        <end position="226"/>
    </location>
</feature>
<evidence type="ECO:0000259" key="8">
    <source>
        <dbReference type="Pfam" id="PF01182"/>
    </source>
</evidence>
<dbReference type="InterPro" id="IPR005900">
    <property type="entry name" value="6-phosphogluconolactonase_DevB"/>
</dbReference>
<accession>A0A6G8Q236</accession>
<dbReference type="NCBIfam" id="TIGR01198">
    <property type="entry name" value="pgl"/>
    <property type="match status" value="1"/>
</dbReference>
<organism evidence="9 10">
    <name type="scientific">Rubrobacter marinus</name>
    <dbReference type="NCBI Taxonomy" id="2653852"/>
    <lineage>
        <taxon>Bacteria</taxon>
        <taxon>Bacillati</taxon>
        <taxon>Actinomycetota</taxon>
        <taxon>Rubrobacteria</taxon>
        <taxon>Rubrobacterales</taxon>
        <taxon>Rubrobacteraceae</taxon>
        <taxon>Rubrobacter</taxon>
    </lineage>
</organism>
<proteinExistence type="inferred from homology"/>
<sequence>MTNPEVRVHEDIEGLAEAAARLFVREANEAIGGSGRFAVALAGGSTPKATYEILASRYASPSDLDWSKAHVFFGDERAVGPDHEDSNYRMAHEALLSRVPVGSVRRMRGELPPPEAASLYEEELTTFFGGPPRLDLVMLGIGDDGHTASLFPRTPALDVDDRWAVENPVRKLGTTRLTLTAPAINAAKNVVFLVAGEGKAEALREILEGDADPRDYPAKLVRPASGPVWMVDRAAAGLLS</sequence>
<dbReference type="SUPFAM" id="SSF100950">
    <property type="entry name" value="NagB/RpiA/CoA transferase-like"/>
    <property type="match status" value="1"/>
</dbReference>
<dbReference type="PANTHER" id="PTHR11054:SF0">
    <property type="entry name" value="6-PHOSPHOGLUCONOLACTONASE"/>
    <property type="match status" value="1"/>
</dbReference>
<evidence type="ECO:0000313" key="10">
    <source>
        <dbReference type="Proteomes" id="UP000502706"/>
    </source>
</evidence>
<name>A0A6G8Q236_9ACTN</name>
<gene>
    <name evidence="7 9" type="primary">pgl</name>
    <name evidence="9" type="ORF">GBA65_20805</name>
</gene>